<evidence type="ECO:0000313" key="1">
    <source>
        <dbReference type="EMBL" id="CAG2059320.1"/>
    </source>
</evidence>
<feature type="non-terminal residue" evidence="1">
    <location>
        <position position="95"/>
    </location>
</feature>
<comment type="caution">
    <text evidence="1">The sequence shown here is derived from an EMBL/GenBank/DDBJ whole genome shotgun (WGS) entry which is preliminary data.</text>
</comment>
<evidence type="ECO:0000313" key="2">
    <source>
        <dbReference type="Proteomes" id="UP001153148"/>
    </source>
</evidence>
<dbReference type="Proteomes" id="UP001153148">
    <property type="component" value="Unassembled WGS sequence"/>
</dbReference>
<gene>
    <name evidence="1" type="ORF">TPAB3V08_LOCUS6284</name>
</gene>
<organism evidence="1 2">
    <name type="scientific">Timema podura</name>
    <name type="common">Walking stick</name>
    <dbReference type="NCBI Taxonomy" id="61482"/>
    <lineage>
        <taxon>Eukaryota</taxon>
        <taxon>Metazoa</taxon>
        <taxon>Ecdysozoa</taxon>
        <taxon>Arthropoda</taxon>
        <taxon>Hexapoda</taxon>
        <taxon>Insecta</taxon>
        <taxon>Pterygota</taxon>
        <taxon>Neoptera</taxon>
        <taxon>Polyneoptera</taxon>
        <taxon>Phasmatodea</taxon>
        <taxon>Timematodea</taxon>
        <taxon>Timematoidea</taxon>
        <taxon>Timematidae</taxon>
        <taxon>Timema</taxon>
    </lineage>
</organism>
<protein>
    <submittedName>
        <fullName evidence="1">Uncharacterized protein</fullName>
    </submittedName>
</protein>
<dbReference type="InterPro" id="IPR013783">
    <property type="entry name" value="Ig-like_fold"/>
</dbReference>
<reference evidence="1" key="1">
    <citation type="submission" date="2021-03" db="EMBL/GenBank/DDBJ databases">
        <authorList>
            <person name="Tran Van P."/>
        </authorList>
    </citation>
    <scope>NUCLEOTIDE SEQUENCE</scope>
</reference>
<proteinExistence type="predicted"/>
<dbReference type="EMBL" id="CAJPIN010009198">
    <property type="protein sequence ID" value="CAG2059320.1"/>
    <property type="molecule type" value="Genomic_DNA"/>
</dbReference>
<accession>A0ABN7P056</accession>
<sequence length="95" mass="10758">MGDLRGGLENRNEMKSFCDESRAAFLLLTRSTFSLEIDKVTSLEIDKLIEGRNNTTSTLTFRPTASDDIKELACRAENPHFPGGLQEDRRRLRIA</sequence>
<name>A0ABN7P056_TIMPD</name>
<keyword evidence="2" id="KW-1185">Reference proteome</keyword>
<dbReference type="Gene3D" id="2.60.40.10">
    <property type="entry name" value="Immunoglobulins"/>
    <property type="match status" value="1"/>
</dbReference>